<dbReference type="Proteomes" id="UP000192223">
    <property type="component" value="Unplaced"/>
</dbReference>
<keyword evidence="3" id="KW-1185">Reference proteome</keyword>
<feature type="signal peptide" evidence="2">
    <location>
        <begin position="1"/>
        <end position="25"/>
    </location>
</feature>
<reference evidence="4" key="1">
    <citation type="submission" date="2025-08" db="UniProtKB">
        <authorList>
            <consortium name="RefSeq"/>
        </authorList>
    </citation>
    <scope>IDENTIFICATION</scope>
    <source>
        <tissue evidence="4">Entire body</tissue>
    </source>
</reference>
<name>A0A1W4XSX3_AGRPL</name>
<feature type="region of interest" description="Disordered" evidence="1">
    <location>
        <begin position="383"/>
        <end position="558"/>
    </location>
</feature>
<feature type="region of interest" description="Disordered" evidence="1">
    <location>
        <begin position="617"/>
        <end position="638"/>
    </location>
</feature>
<dbReference type="AlphaFoldDB" id="A0A1W4XSX3"/>
<feature type="compositionally biased region" description="Basic and acidic residues" evidence="1">
    <location>
        <begin position="509"/>
        <end position="526"/>
    </location>
</feature>
<evidence type="ECO:0000256" key="1">
    <source>
        <dbReference type="SAM" id="MobiDB-lite"/>
    </source>
</evidence>
<gene>
    <name evidence="4" type="primary">LOC108744352</name>
</gene>
<feature type="compositionally biased region" description="Basic residues" evidence="1">
    <location>
        <begin position="541"/>
        <end position="551"/>
    </location>
</feature>
<feature type="region of interest" description="Disordered" evidence="1">
    <location>
        <begin position="197"/>
        <end position="218"/>
    </location>
</feature>
<feature type="compositionally biased region" description="Basic residues" evidence="1">
    <location>
        <begin position="492"/>
        <end position="501"/>
    </location>
</feature>
<feature type="compositionally biased region" description="Basic and acidic residues" evidence="1">
    <location>
        <begin position="423"/>
        <end position="439"/>
    </location>
</feature>
<dbReference type="KEGG" id="apln:108744352"/>
<dbReference type="InParanoid" id="A0A1W4XSX3"/>
<feature type="compositionally biased region" description="Basic and acidic residues" evidence="1">
    <location>
        <begin position="383"/>
        <end position="392"/>
    </location>
</feature>
<feature type="compositionally biased region" description="Basic and acidic residues" evidence="1">
    <location>
        <begin position="479"/>
        <end position="491"/>
    </location>
</feature>
<sequence length="792" mass="91054">MIAAVMVHRFITLFLIGILLPISIARPPKEIKNNQHERRNFDEDRPAATLNCTTTGNNRKSSTNSNVFVKAYDTLYPDIPHSRYMDLIISLDEPQQSSIRKHHNRSERHPKPHKKMTVHFVPVPVMMQEDEYEGIYPFQYPYRHLPPSDYHKHYYMEDDSEEISETLSEVNQMSSTNKTLEITDDETVSSDTMLQCDENKSKPCTEHQNNPIEKDLTSWGVYEEDLEDNSSLSSEEGTSDMETKVNQRIGLMTRDSIKASQLSQNVKISNHVTGNNDTNSSHDCVKHHIIQIININSKDFDDENHDEWYEVEDEAKSLSDDLLVNSSINKTALTPKDIMFLLKKMLVSAEPTVSEERRNESISYVEKEESYNNTKEDLTITIDESKMHTLEEEKVEEDDLKTDIEEENKTTTIQNQKQTESFNQHEEELHAGVSEEKSFSKRSSLETTGTLEQRDPSKRSPQMGMPNLNEEESSPRSYKHYDGDDVRERTRVQKIPRKRKFAGPSNVEGQDKHSIEAKNRSKREISENNPEEEVYNIKQKASIRNKNRKKPLPNDPTTTKIEQDVVIFNDGKNRNKVIKIQTPVRNSDNGNVYNFLQHNSINAETNCNPSSEVLTQNVKRDEEGKPIKEGDNHNPSSEVMVQNFGVDKEDKSTKEEDGYVPPSQVLIQNVGIDEEEKEDKSTKEEGGRSLETSPVLLGSEMPCDEHAGCKSDTEINPKQHKLSRKLPVEEKCRKIFEILNLDPYEFRNGDRSRHFPQIINQIAQIFPYPGIMKNMEETDPSVVSYDGDDSKK</sequence>
<feature type="chain" id="PRO_5010718248" evidence="2">
    <location>
        <begin position="26"/>
        <end position="792"/>
    </location>
</feature>
<accession>A0A1W4XSX3</accession>
<proteinExistence type="predicted"/>
<evidence type="ECO:0000256" key="2">
    <source>
        <dbReference type="SAM" id="SignalP"/>
    </source>
</evidence>
<protein>
    <submittedName>
        <fullName evidence="4">Myb-like protein X</fullName>
    </submittedName>
</protein>
<feature type="compositionally biased region" description="Low complexity" evidence="1">
    <location>
        <begin position="410"/>
        <end position="419"/>
    </location>
</feature>
<dbReference type="GeneID" id="108744352"/>
<organism evidence="3 4">
    <name type="scientific">Agrilus planipennis</name>
    <name type="common">Emerald ash borer</name>
    <name type="synonym">Agrilus marcopoli</name>
    <dbReference type="NCBI Taxonomy" id="224129"/>
    <lineage>
        <taxon>Eukaryota</taxon>
        <taxon>Metazoa</taxon>
        <taxon>Ecdysozoa</taxon>
        <taxon>Arthropoda</taxon>
        <taxon>Hexapoda</taxon>
        <taxon>Insecta</taxon>
        <taxon>Pterygota</taxon>
        <taxon>Neoptera</taxon>
        <taxon>Endopterygota</taxon>
        <taxon>Coleoptera</taxon>
        <taxon>Polyphaga</taxon>
        <taxon>Elateriformia</taxon>
        <taxon>Buprestoidea</taxon>
        <taxon>Buprestidae</taxon>
        <taxon>Agrilinae</taxon>
        <taxon>Agrilus</taxon>
    </lineage>
</organism>
<feature type="compositionally biased region" description="Polar residues" evidence="1">
    <location>
        <begin position="441"/>
        <end position="451"/>
    </location>
</feature>
<feature type="region of interest" description="Disordered" evidence="1">
    <location>
        <begin position="668"/>
        <end position="701"/>
    </location>
</feature>
<feature type="compositionally biased region" description="Basic and acidic residues" evidence="1">
    <location>
        <begin position="678"/>
        <end position="688"/>
    </location>
</feature>
<keyword evidence="2" id="KW-0732">Signal</keyword>
<dbReference type="RefSeq" id="XP_018335568.1">
    <property type="nucleotide sequence ID" value="XM_018480066.2"/>
</dbReference>
<feature type="compositionally biased region" description="Basic and acidic residues" evidence="1">
    <location>
        <begin position="618"/>
        <end position="632"/>
    </location>
</feature>
<evidence type="ECO:0000313" key="4">
    <source>
        <dbReference type="RefSeq" id="XP_018335568.1"/>
    </source>
</evidence>
<evidence type="ECO:0000313" key="3">
    <source>
        <dbReference type="Proteomes" id="UP000192223"/>
    </source>
</evidence>